<dbReference type="InterPro" id="IPR014782">
    <property type="entry name" value="Peptidase_M1_dom"/>
</dbReference>
<dbReference type="InterPro" id="IPR027268">
    <property type="entry name" value="Peptidase_M4/M1_CTD_sf"/>
</dbReference>
<evidence type="ECO:0000313" key="3">
    <source>
        <dbReference type="EMBL" id="PRY49849.1"/>
    </source>
</evidence>
<evidence type="ECO:0000256" key="1">
    <source>
        <dbReference type="SAM" id="SignalP"/>
    </source>
</evidence>
<dbReference type="CDD" id="cd09604">
    <property type="entry name" value="M1_APN_like"/>
    <property type="match status" value="1"/>
</dbReference>
<organism evidence="3 4">
    <name type="scientific">Arcticibacter pallidicorallinus</name>
    <dbReference type="NCBI Taxonomy" id="1259464"/>
    <lineage>
        <taxon>Bacteria</taxon>
        <taxon>Pseudomonadati</taxon>
        <taxon>Bacteroidota</taxon>
        <taxon>Sphingobacteriia</taxon>
        <taxon>Sphingobacteriales</taxon>
        <taxon>Sphingobacteriaceae</taxon>
        <taxon>Arcticibacter</taxon>
    </lineage>
</organism>
<evidence type="ECO:0000313" key="4">
    <source>
        <dbReference type="Proteomes" id="UP000238034"/>
    </source>
</evidence>
<feature type="domain" description="Peptidase M1 membrane alanine aminopeptidase" evidence="2">
    <location>
        <begin position="371"/>
        <end position="561"/>
    </location>
</feature>
<gene>
    <name evidence="3" type="ORF">B0I27_11022</name>
</gene>
<dbReference type="Pfam" id="PF01433">
    <property type="entry name" value="Peptidase_M1"/>
    <property type="match status" value="1"/>
</dbReference>
<dbReference type="EMBL" id="PVTH01000010">
    <property type="protein sequence ID" value="PRY49849.1"/>
    <property type="molecule type" value="Genomic_DNA"/>
</dbReference>
<dbReference type="RefSeq" id="WP_106294585.1">
    <property type="nucleotide sequence ID" value="NZ_PVTH01000010.1"/>
</dbReference>
<protein>
    <recommendedName>
        <fullName evidence="2">Peptidase M1 membrane alanine aminopeptidase domain-containing protein</fullName>
    </recommendedName>
</protein>
<dbReference type="GO" id="GO:0008237">
    <property type="term" value="F:metallopeptidase activity"/>
    <property type="evidence" value="ECO:0007669"/>
    <property type="project" value="InterPro"/>
</dbReference>
<sequence>MYLKSFLVSFSLLWCSFVADAQQSESYFDGDKSPGSYNYTETFGGSVYTRTGNQYRSASGKPGHAYWQNRADYHIDVALDEKLKTVSGTELLTYTNNSPDDLEFLWLQLDQNLYKQGSRGLNTVPLTGSRSGNKGQQFDGGYAIKFAKLVDESGKETELNCMIDDTRMQLMLPEPLKAGGGSLKLKIEFSFTIPDYGSDRMGILETLNGKVFSIAQWYPRMCVYDDILGWNTTPYLGPAEFYLEYGNFNMNITVPANHVVVCSGELLNPEEVYSPDQQKAWAAAKRSDETVVIRSEKDARNASRPVEGTKTWRFKMENTRDVAWASSSSFLIDAARINLQEGRTSMAISAYPAESAGKLAWGRSTEYIKASIEYYSAKWTEYPYPTAINVASNVGGMEYPGIVFCGSNARGSALWGVTDHEFGHIWFPMIVGSNERLHPWMDEGLNTFINELSTAAFNKGEYDKGTRNMRKWTSLIMDPSMEAVATTADNMKERNTAYLSYYKPAIALSLLRENVLGPERFDRAFKAYIERWAYKHPTPDDFFRTMENVSGEDLSWFWRGWFFNNWKLDQAVTGVSYVKNDPANGVLITVANLQKMVMPVVVDIKLKSGSVSRVQLPVEIWKRNKSWTFQYPTNEDVASVTIDPDQSLPDVNTDNNVWKVKN</sequence>
<dbReference type="SUPFAM" id="SSF55486">
    <property type="entry name" value="Metalloproteases ('zincins'), catalytic domain"/>
    <property type="match status" value="1"/>
</dbReference>
<comment type="caution">
    <text evidence="3">The sequence shown here is derived from an EMBL/GenBank/DDBJ whole genome shotgun (WGS) entry which is preliminary data.</text>
</comment>
<dbReference type="Proteomes" id="UP000238034">
    <property type="component" value="Unassembled WGS sequence"/>
</dbReference>
<feature type="chain" id="PRO_5015765567" description="Peptidase M1 membrane alanine aminopeptidase domain-containing protein" evidence="1">
    <location>
        <begin position="22"/>
        <end position="662"/>
    </location>
</feature>
<dbReference type="Gene3D" id="1.10.390.10">
    <property type="entry name" value="Neutral Protease Domain 2"/>
    <property type="match status" value="1"/>
</dbReference>
<dbReference type="AlphaFoldDB" id="A0A2T0TW07"/>
<accession>A0A2T0TW07</accession>
<proteinExistence type="predicted"/>
<dbReference type="OrthoDB" id="9814383at2"/>
<dbReference type="GO" id="GO:0008270">
    <property type="term" value="F:zinc ion binding"/>
    <property type="evidence" value="ECO:0007669"/>
    <property type="project" value="InterPro"/>
</dbReference>
<reference evidence="3 4" key="1">
    <citation type="submission" date="2018-03" db="EMBL/GenBank/DDBJ databases">
        <title>Genomic Encyclopedia of Type Strains, Phase III (KMG-III): the genomes of soil and plant-associated and newly described type strains.</title>
        <authorList>
            <person name="Whitman W."/>
        </authorList>
    </citation>
    <scope>NUCLEOTIDE SEQUENCE [LARGE SCALE GENOMIC DNA]</scope>
    <source>
        <strain evidence="3 4">CGMCC 1.9313</strain>
    </source>
</reference>
<keyword evidence="1" id="KW-0732">Signal</keyword>
<keyword evidence="4" id="KW-1185">Reference proteome</keyword>
<feature type="signal peptide" evidence="1">
    <location>
        <begin position="1"/>
        <end position="21"/>
    </location>
</feature>
<evidence type="ECO:0000259" key="2">
    <source>
        <dbReference type="Pfam" id="PF01433"/>
    </source>
</evidence>
<name>A0A2T0TW07_9SPHI</name>